<keyword evidence="1" id="KW-0812">Transmembrane</keyword>
<name>A0A8J7YEN4_9EURY</name>
<evidence type="ECO:0000313" key="3">
    <source>
        <dbReference type="Proteomes" id="UP000766550"/>
    </source>
</evidence>
<dbReference type="Proteomes" id="UP000766550">
    <property type="component" value="Unassembled WGS sequence"/>
</dbReference>
<evidence type="ECO:0000313" key="2">
    <source>
        <dbReference type="EMBL" id="MBV0925851.1"/>
    </source>
</evidence>
<dbReference type="AlphaFoldDB" id="A0A8J7YEN4"/>
<feature type="transmembrane region" description="Helical" evidence="1">
    <location>
        <begin position="31"/>
        <end position="51"/>
    </location>
</feature>
<protein>
    <submittedName>
        <fullName evidence="2">Uncharacterized protein</fullName>
    </submittedName>
</protein>
<accession>A0A8J7YEN4</accession>
<dbReference type="EMBL" id="JAHQXF010000003">
    <property type="protein sequence ID" value="MBV0925851.1"/>
    <property type="molecule type" value="Genomic_DNA"/>
</dbReference>
<proteinExistence type="predicted"/>
<gene>
    <name evidence="2" type="ORF">KTS45_16730</name>
</gene>
<comment type="caution">
    <text evidence="2">The sequence shown here is derived from an EMBL/GenBank/DDBJ whole genome shotgun (WGS) entry which is preliminary data.</text>
</comment>
<organism evidence="2 3">
    <name type="scientific">Haloarcula limicola</name>
    <dbReference type="NCBI Taxonomy" id="1429915"/>
    <lineage>
        <taxon>Archaea</taxon>
        <taxon>Methanobacteriati</taxon>
        <taxon>Methanobacteriota</taxon>
        <taxon>Stenosarchaea group</taxon>
        <taxon>Halobacteria</taxon>
        <taxon>Halobacteriales</taxon>
        <taxon>Haloarculaceae</taxon>
        <taxon>Haloarcula</taxon>
    </lineage>
</organism>
<keyword evidence="3" id="KW-1185">Reference proteome</keyword>
<sequence length="63" mass="6219">MNAPTLAAGPLSVLSLGPLHAGPAAAPAPGWLVLFAAVLGLWAVIAVGVVLGDKLLVRLGEPK</sequence>
<keyword evidence="1" id="KW-1133">Transmembrane helix</keyword>
<reference evidence="2 3" key="1">
    <citation type="submission" date="2021-06" db="EMBL/GenBank/DDBJ databases">
        <title>New haloarchaea isolates fom saline soil.</title>
        <authorList>
            <person name="Duran-Viseras A."/>
            <person name="Sanchez-Porro C.S."/>
            <person name="Ventosa A."/>
        </authorList>
    </citation>
    <scope>NUCLEOTIDE SEQUENCE [LARGE SCALE GENOMIC DNA]</scope>
    <source>
        <strain evidence="2 3">JCM 183640</strain>
    </source>
</reference>
<evidence type="ECO:0000256" key="1">
    <source>
        <dbReference type="SAM" id="Phobius"/>
    </source>
</evidence>
<dbReference type="RefSeq" id="WP_162318664.1">
    <property type="nucleotide sequence ID" value="NZ_JAHQXF010000003.1"/>
</dbReference>
<keyword evidence="1" id="KW-0472">Membrane</keyword>